<accession>A0A1H1TZI8</accession>
<keyword evidence="3" id="KW-1185">Reference proteome</keyword>
<sequence length="96" mass="10612">MTQPKKRPRLMTVDGVVYRWRIRRRPAMRGPLAFAIERADRRGTVLLAAVPTDGATPPPVPVLVAAVIRQARASGWRPDSPGPAFPLTVDPRAWAH</sequence>
<protein>
    <submittedName>
        <fullName evidence="2">Uncharacterized protein</fullName>
    </submittedName>
</protein>
<dbReference type="Proteomes" id="UP000198688">
    <property type="component" value="Chromosome I"/>
</dbReference>
<feature type="region of interest" description="Disordered" evidence="1">
    <location>
        <begin position="74"/>
        <end position="96"/>
    </location>
</feature>
<gene>
    <name evidence="2" type="ORF">SAMN04489716_1287</name>
</gene>
<name>A0A1H1TZI8_9ACTN</name>
<dbReference type="RefSeq" id="WP_092556678.1">
    <property type="nucleotide sequence ID" value="NZ_BOMJ01000095.1"/>
</dbReference>
<dbReference type="STRING" id="113562.SAMN04489716_1287"/>
<evidence type="ECO:0000313" key="2">
    <source>
        <dbReference type="EMBL" id="SDS65648.1"/>
    </source>
</evidence>
<evidence type="ECO:0000256" key="1">
    <source>
        <dbReference type="SAM" id="MobiDB-lite"/>
    </source>
</evidence>
<proteinExistence type="predicted"/>
<dbReference type="OrthoDB" id="196248at2"/>
<reference evidence="2 3" key="1">
    <citation type="submission" date="2016-10" db="EMBL/GenBank/DDBJ databases">
        <authorList>
            <person name="de Groot N.N."/>
        </authorList>
    </citation>
    <scope>NUCLEOTIDE SEQUENCE [LARGE SCALE GENOMIC DNA]</scope>
    <source>
        <strain evidence="2 3">DSM 43941</strain>
    </source>
</reference>
<organism evidence="2 3">
    <name type="scientific">Actinoplanes derwentensis</name>
    <dbReference type="NCBI Taxonomy" id="113562"/>
    <lineage>
        <taxon>Bacteria</taxon>
        <taxon>Bacillati</taxon>
        <taxon>Actinomycetota</taxon>
        <taxon>Actinomycetes</taxon>
        <taxon>Micromonosporales</taxon>
        <taxon>Micromonosporaceae</taxon>
        <taxon>Actinoplanes</taxon>
    </lineage>
</organism>
<dbReference type="EMBL" id="LT629758">
    <property type="protein sequence ID" value="SDS65648.1"/>
    <property type="molecule type" value="Genomic_DNA"/>
</dbReference>
<evidence type="ECO:0000313" key="3">
    <source>
        <dbReference type="Proteomes" id="UP000198688"/>
    </source>
</evidence>
<dbReference type="AlphaFoldDB" id="A0A1H1TZI8"/>